<feature type="domain" description="VWFA" evidence="4">
    <location>
        <begin position="168"/>
        <end position="355"/>
    </location>
</feature>
<evidence type="ECO:0000313" key="6">
    <source>
        <dbReference type="Proteomes" id="UP000077856"/>
    </source>
</evidence>
<keyword evidence="1" id="KW-0175">Coiled coil</keyword>
<evidence type="ECO:0000256" key="2">
    <source>
        <dbReference type="SAM" id="MobiDB-lite"/>
    </source>
</evidence>
<keyword evidence="3" id="KW-0732">Signal</keyword>
<evidence type="ECO:0000259" key="4">
    <source>
        <dbReference type="PROSITE" id="PS50234"/>
    </source>
</evidence>
<proteinExistence type="predicted"/>
<feature type="region of interest" description="Disordered" evidence="2">
    <location>
        <begin position="23"/>
        <end position="51"/>
    </location>
</feature>
<dbReference type="STRING" id="1196031.A361_17065"/>
<dbReference type="SMART" id="SM00327">
    <property type="entry name" value="VWA"/>
    <property type="match status" value="1"/>
</dbReference>
<dbReference type="PROSITE" id="PS50234">
    <property type="entry name" value="VWFA"/>
    <property type="match status" value="1"/>
</dbReference>
<evidence type="ECO:0000313" key="5">
    <source>
        <dbReference type="EMBL" id="AND40789.1"/>
    </source>
</evidence>
<evidence type="ECO:0000256" key="1">
    <source>
        <dbReference type="SAM" id="Coils"/>
    </source>
</evidence>
<dbReference type="eggNOG" id="COG2304">
    <property type="taxonomic scope" value="Bacteria"/>
</dbReference>
<reference evidence="5 6" key="1">
    <citation type="submission" date="2016-04" db="EMBL/GenBank/DDBJ databases">
        <title>Complete genome sequence of Bacillus oceanisediminis strain 2691.</title>
        <authorList>
            <person name="Jeong H."/>
            <person name="Kim H.J."/>
            <person name="Lee D.-W."/>
        </authorList>
    </citation>
    <scope>NUCLEOTIDE SEQUENCE [LARGE SCALE GENOMIC DNA]</scope>
    <source>
        <strain evidence="5 6">2691</strain>
    </source>
</reference>
<sequence length="475" mass="52959">MKRYALWLLFAALILSACSNDKEKAEAEADSSGKEEQKQEDKKEKKQESILAESENINLEVSEESLLKLTPGTLMEGLTYEKDIEAIEFNVPETDPELISKMTPKLEELTKEAKDTDSIKKGLLSLLASPNYKNIIEKSNSYKPDFEEPYLPDPTKSEPGEEKKASEQAIILLDASSSMLLQAGGKMKMDIAKSAVKSFAQTIGQSSEVSLVVYGHKGSEADADKEISCSGVEEVYPMGKYSKKEFHEAVDSFESKGWTPLAGAIQKAAEMSSGYDGSTTIYIVSDGAETCDGDPVSASKNLVKNNSSNSVNIIGFGVDGKAENQLKAVAEAGNGEYLKADNPDELKNTIQYEWLPSAGDLAWAFTLSPSPWEMMDEYELGEIYPRQLFTIGRREAHRILDAVTVMGDNGWITDEQRSELRDWGYERSEQMKDLYLELYEKNRNTAEAESDEIKLRVDEWVEKMKALKKERGDIW</sequence>
<evidence type="ECO:0000256" key="3">
    <source>
        <dbReference type="SAM" id="SignalP"/>
    </source>
</evidence>
<feature type="signal peptide" evidence="3">
    <location>
        <begin position="1"/>
        <end position="19"/>
    </location>
</feature>
<dbReference type="EMBL" id="CP015506">
    <property type="protein sequence ID" value="AND40789.1"/>
    <property type="molecule type" value="Genomic_DNA"/>
</dbReference>
<dbReference type="Gene3D" id="3.40.50.410">
    <property type="entry name" value="von Willebrand factor, type A domain"/>
    <property type="match status" value="1"/>
</dbReference>
<dbReference type="PROSITE" id="PS51257">
    <property type="entry name" value="PROKAR_LIPOPROTEIN"/>
    <property type="match status" value="1"/>
</dbReference>
<dbReference type="SUPFAM" id="SSF53300">
    <property type="entry name" value="vWA-like"/>
    <property type="match status" value="1"/>
</dbReference>
<gene>
    <name evidence="5" type="ORF">A361_17065</name>
</gene>
<feature type="chain" id="PRO_5039694435" description="VWFA domain-containing protein" evidence="3">
    <location>
        <begin position="20"/>
        <end position="475"/>
    </location>
</feature>
<feature type="compositionally biased region" description="Basic and acidic residues" evidence="2">
    <location>
        <begin position="155"/>
        <end position="165"/>
    </location>
</feature>
<name>A0A160MCQ9_9BACI</name>
<dbReference type="InterPro" id="IPR036465">
    <property type="entry name" value="vWFA_dom_sf"/>
</dbReference>
<dbReference type="Pfam" id="PF00092">
    <property type="entry name" value="VWA"/>
    <property type="match status" value="1"/>
</dbReference>
<protein>
    <recommendedName>
        <fullName evidence="4">VWFA domain-containing protein</fullName>
    </recommendedName>
</protein>
<dbReference type="InterPro" id="IPR002035">
    <property type="entry name" value="VWF_A"/>
</dbReference>
<dbReference type="Proteomes" id="UP000077856">
    <property type="component" value="Chromosome"/>
</dbReference>
<dbReference type="KEGG" id="bon:A361_17065"/>
<dbReference type="AlphaFoldDB" id="A0A160MCQ9"/>
<feature type="compositionally biased region" description="Basic and acidic residues" evidence="2">
    <location>
        <begin position="23"/>
        <end position="48"/>
    </location>
</feature>
<dbReference type="RefSeq" id="WP_019382703.1">
    <property type="nucleotide sequence ID" value="NZ_CP015506.1"/>
</dbReference>
<feature type="region of interest" description="Disordered" evidence="2">
    <location>
        <begin position="143"/>
        <end position="165"/>
    </location>
</feature>
<accession>A0A160MCQ9</accession>
<feature type="coiled-coil region" evidence="1">
    <location>
        <begin position="436"/>
        <end position="470"/>
    </location>
</feature>
<organism evidence="5 6">
    <name type="scientific">Cytobacillus oceanisediminis 2691</name>
    <dbReference type="NCBI Taxonomy" id="1196031"/>
    <lineage>
        <taxon>Bacteria</taxon>
        <taxon>Bacillati</taxon>
        <taxon>Bacillota</taxon>
        <taxon>Bacilli</taxon>
        <taxon>Bacillales</taxon>
        <taxon>Bacillaceae</taxon>
        <taxon>Cytobacillus</taxon>
    </lineage>
</organism>